<dbReference type="Proteomes" id="UP000094570">
    <property type="component" value="Unassembled WGS sequence"/>
</dbReference>
<organism evidence="1 2">
    <name type="scientific">Fervidobacterium thailandense</name>
    <dbReference type="NCBI Taxonomy" id="1008305"/>
    <lineage>
        <taxon>Bacteria</taxon>
        <taxon>Thermotogati</taxon>
        <taxon>Thermotogota</taxon>
        <taxon>Thermotogae</taxon>
        <taxon>Thermotogales</taxon>
        <taxon>Fervidobacteriaceae</taxon>
        <taxon>Fervidobacterium</taxon>
    </lineage>
</organism>
<proteinExistence type="predicted"/>
<protein>
    <submittedName>
        <fullName evidence="1">Uncharacterized protein</fullName>
    </submittedName>
</protein>
<evidence type="ECO:0000313" key="1">
    <source>
        <dbReference type="EMBL" id="ODN31123.1"/>
    </source>
</evidence>
<reference evidence="2" key="1">
    <citation type="submission" date="2016-04" db="EMBL/GenBank/DDBJ databases">
        <title>The genome sequence project of a novel Fervidobacterium isolate from a hot spring in Thailand.</title>
        <authorList>
            <person name="Gonzalez J.M."/>
            <person name="Cuecas A."/>
            <person name="Kanoksilapatham W."/>
        </authorList>
    </citation>
    <scope>NUCLEOTIDE SEQUENCE [LARGE SCALE GENOMIC DNA]</scope>
    <source>
        <strain evidence="2">FC2004</strain>
    </source>
</reference>
<name>A0A1E3G5I8_9BACT</name>
<dbReference type="STRING" id="1008305.A4H02_02320"/>
<evidence type="ECO:0000313" key="2">
    <source>
        <dbReference type="Proteomes" id="UP000094570"/>
    </source>
</evidence>
<keyword evidence="2" id="KW-1185">Reference proteome</keyword>
<dbReference type="OrthoDB" id="45582at2"/>
<dbReference type="AlphaFoldDB" id="A0A1E3G5I8"/>
<gene>
    <name evidence="1" type="ORF">A4H02_02320</name>
</gene>
<sequence>MLILAGSPLIFHEYDAEMFITTDVREYNFNAPYTLYYDGGKVLVYHYNLLKTFVDTVADLKIDDIIMRILVGKEIGVAENYVRLVPDVFLCFEKTSYPSKFFYRKAQMWVGSQISGRDVFGTIVYNGVANRMLFSTKADNGIVFEGTSHAIFELTRSDKRQRV</sequence>
<comment type="caution">
    <text evidence="1">The sequence shown here is derived from an EMBL/GenBank/DDBJ whole genome shotgun (WGS) entry which is preliminary data.</text>
</comment>
<dbReference type="EMBL" id="LWAF01000002">
    <property type="protein sequence ID" value="ODN31123.1"/>
    <property type="molecule type" value="Genomic_DNA"/>
</dbReference>
<dbReference type="RefSeq" id="WP_069292547.1">
    <property type="nucleotide sequence ID" value="NZ_CP140110.1"/>
</dbReference>
<accession>A0A1E3G5I8</accession>